<dbReference type="Gene3D" id="3.30.2130.30">
    <property type="match status" value="1"/>
</dbReference>
<keyword evidence="3" id="KW-0694">RNA-binding</keyword>
<proteinExistence type="predicted"/>
<accession>A0A917EL81</accession>
<dbReference type="SUPFAM" id="SSF53335">
    <property type="entry name" value="S-adenosyl-L-methionine-dependent methyltransferases"/>
    <property type="match status" value="1"/>
</dbReference>
<evidence type="ECO:0000256" key="2">
    <source>
        <dbReference type="ARBA" id="ARBA00022679"/>
    </source>
</evidence>
<dbReference type="PROSITE" id="PS01261">
    <property type="entry name" value="UPF0020"/>
    <property type="match status" value="1"/>
</dbReference>
<dbReference type="PANTHER" id="PTHR47313:SF1">
    <property type="entry name" value="RIBOSOMAL RNA LARGE SUBUNIT METHYLTRANSFERASE K_L"/>
    <property type="match status" value="1"/>
</dbReference>
<dbReference type="GO" id="GO:0070043">
    <property type="term" value="F:rRNA (guanine-N7-)-methyltransferase activity"/>
    <property type="evidence" value="ECO:0007669"/>
    <property type="project" value="TreeGrafter"/>
</dbReference>
<dbReference type="EMBL" id="BMFK01000001">
    <property type="protein sequence ID" value="GGE56691.1"/>
    <property type="molecule type" value="Genomic_DNA"/>
</dbReference>
<keyword evidence="2" id="KW-0808">Transferase</keyword>
<dbReference type="PROSITE" id="PS00092">
    <property type="entry name" value="N6_MTASE"/>
    <property type="match status" value="1"/>
</dbReference>
<evidence type="ECO:0000256" key="3">
    <source>
        <dbReference type="PROSITE-ProRule" id="PRU00529"/>
    </source>
</evidence>
<dbReference type="PROSITE" id="PS51165">
    <property type="entry name" value="THUMP"/>
    <property type="match status" value="1"/>
</dbReference>
<protein>
    <submittedName>
        <fullName evidence="5">Methyltransferase</fullName>
    </submittedName>
</protein>
<reference evidence="5" key="1">
    <citation type="journal article" date="2014" name="Int. J. Syst. Evol. Microbiol.">
        <title>Complete genome sequence of Corynebacterium casei LMG S-19264T (=DSM 44701T), isolated from a smear-ripened cheese.</title>
        <authorList>
            <consortium name="US DOE Joint Genome Institute (JGI-PGF)"/>
            <person name="Walter F."/>
            <person name="Albersmeier A."/>
            <person name="Kalinowski J."/>
            <person name="Ruckert C."/>
        </authorList>
    </citation>
    <scope>NUCLEOTIDE SEQUENCE</scope>
    <source>
        <strain evidence="5">CGMCC 1.12698</strain>
    </source>
</reference>
<dbReference type="Gene3D" id="3.40.50.150">
    <property type="entry name" value="Vaccinia Virus protein VP39"/>
    <property type="match status" value="1"/>
</dbReference>
<dbReference type="InterPro" id="IPR054170">
    <property type="entry name" value="RlmL_1st"/>
</dbReference>
<dbReference type="InterPro" id="IPR000241">
    <property type="entry name" value="RlmKL-like_Mtase"/>
</dbReference>
<dbReference type="SMART" id="SM00981">
    <property type="entry name" value="THUMP"/>
    <property type="match status" value="1"/>
</dbReference>
<gene>
    <name evidence="5" type="ORF">GCM10007140_03770</name>
</gene>
<dbReference type="RefSeq" id="WP_188386755.1">
    <property type="nucleotide sequence ID" value="NZ_BMFK01000001.1"/>
</dbReference>
<dbReference type="InterPro" id="IPR029063">
    <property type="entry name" value="SAM-dependent_MTases_sf"/>
</dbReference>
<keyword evidence="6" id="KW-1185">Reference proteome</keyword>
<dbReference type="Pfam" id="PF22020">
    <property type="entry name" value="RlmL_1st"/>
    <property type="match status" value="1"/>
</dbReference>
<keyword evidence="1 5" id="KW-0489">Methyltransferase</keyword>
<dbReference type="Pfam" id="PF01170">
    <property type="entry name" value="UPF0020"/>
    <property type="match status" value="1"/>
</dbReference>
<dbReference type="GO" id="GO:0008990">
    <property type="term" value="F:rRNA (guanine-N2-)-methyltransferase activity"/>
    <property type="evidence" value="ECO:0007669"/>
    <property type="project" value="TreeGrafter"/>
</dbReference>
<reference evidence="5" key="2">
    <citation type="submission" date="2020-09" db="EMBL/GenBank/DDBJ databases">
        <authorList>
            <person name="Sun Q."/>
            <person name="Zhou Y."/>
        </authorList>
    </citation>
    <scope>NUCLEOTIDE SEQUENCE</scope>
    <source>
        <strain evidence="5">CGMCC 1.12698</strain>
    </source>
</reference>
<sequence length="380" mass="43275">MKKVTLIATAAMGLEALVAREVRNLGYECQVDNGKVTFEADVQAICRANLWLRTADRIKIKVGEFKAHTFDELFEKTKALNWGDYIPEDAEFPVIGKSVKSKLFSVSDCQSIVKKAVVNKLQHTYKRTTWFEENGPLYRIEVSLLKDVATLTIDASGVGLHKRGYRLAQGEAPLKETLAASLVMLTNWTPDKPFVDPFCGSGTIALEAALIGQNIAPGFNRDFASDDWVWIGKDNWNRAREEVEDLANYDQQLNITGSDLDHRMVKIATENAEEIGFGDMLKFKQMQMKDFTTREEYGYIVTNPPYGERLSEKPLVEKLYADMGEVLRPLDTWSVYLLTSHEGFEQFYGKPASKKRKLFNGFIKTDYYQYFGKRPPRIQE</sequence>
<dbReference type="AlphaFoldDB" id="A0A917EL81"/>
<evidence type="ECO:0000313" key="5">
    <source>
        <dbReference type="EMBL" id="GGE56691.1"/>
    </source>
</evidence>
<dbReference type="PANTHER" id="PTHR47313">
    <property type="entry name" value="RIBOSOMAL RNA LARGE SUBUNIT METHYLTRANSFERASE K/L"/>
    <property type="match status" value="1"/>
</dbReference>
<evidence type="ECO:0000313" key="6">
    <source>
        <dbReference type="Proteomes" id="UP000605259"/>
    </source>
</evidence>
<dbReference type="Pfam" id="PF02926">
    <property type="entry name" value="THUMP"/>
    <property type="match status" value="1"/>
</dbReference>
<dbReference type="GO" id="GO:0003723">
    <property type="term" value="F:RNA binding"/>
    <property type="evidence" value="ECO:0007669"/>
    <property type="project" value="UniProtKB-UniRule"/>
</dbReference>
<comment type="caution">
    <text evidence="5">The sequence shown here is derived from an EMBL/GenBank/DDBJ whole genome shotgun (WGS) entry which is preliminary data.</text>
</comment>
<dbReference type="Proteomes" id="UP000605259">
    <property type="component" value="Unassembled WGS sequence"/>
</dbReference>
<organism evidence="5 6">
    <name type="scientific">Priestia taiwanensis</name>
    <dbReference type="NCBI Taxonomy" id="1347902"/>
    <lineage>
        <taxon>Bacteria</taxon>
        <taxon>Bacillati</taxon>
        <taxon>Bacillota</taxon>
        <taxon>Bacilli</taxon>
        <taxon>Bacillales</taxon>
        <taxon>Bacillaceae</taxon>
        <taxon>Priestia</taxon>
    </lineage>
</organism>
<feature type="domain" description="THUMP" evidence="4">
    <location>
        <begin position="44"/>
        <end position="155"/>
    </location>
</feature>
<dbReference type="InterPro" id="IPR053943">
    <property type="entry name" value="RlmKL-like_Mtase_CS"/>
</dbReference>
<name>A0A917EL81_9BACI</name>
<dbReference type="FunFam" id="3.30.2130.30:FF:000001">
    <property type="entry name" value="Ribosomal RNA large subunit methyltransferase K/L"/>
    <property type="match status" value="1"/>
</dbReference>
<dbReference type="CDD" id="cd11715">
    <property type="entry name" value="THUMP_AdoMetMT"/>
    <property type="match status" value="1"/>
</dbReference>
<dbReference type="InterPro" id="IPR004114">
    <property type="entry name" value="THUMP_dom"/>
</dbReference>
<evidence type="ECO:0000256" key="1">
    <source>
        <dbReference type="ARBA" id="ARBA00022603"/>
    </source>
</evidence>
<evidence type="ECO:0000259" key="4">
    <source>
        <dbReference type="PROSITE" id="PS51165"/>
    </source>
</evidence>
<dbReference type="InterPro" id="IPR002052">
    <property type="entry name" value="DNA_methylase_N6_adenine_CS"/>
</dbReference>